<dbReference type="Proteomes" id="UP000326354">
    <property type="component" value="Chromosome"/>
</dbReference>
<dbReference type="Gene3D" id="3.40.50.300">
    <property type="entry name" value="P-loop containing nucleotide triphosphate hydrolases"/>
    <property type="match status" value="1"/>
</dbReference>
<dbReference type="InterPro" id="IPR007803">
    <property type="entry name" value="Asp/Arg/Pro-Hydrxlase"/>
</dbReference>
<organism evidence="2 3">
    <name type="scientific">Uabimicrobium amorphum</name>
    <dbReference type="NCBI Taxonomy" id="2596890"/>
    <lineage>
        <taxon>Bacteria</taxon>
        <taxon>Pseudomonadati</taxon>
        <taxon>Planctomycetota</taxon>
        <taxon>Candidatus Uabimicrobiia</taxon>
        <taxon>Candidatus Uabimicrobiales</taxon>
        <taxon>Candidatus Uabimicrobiaceae</taxon>
        <taxon>Candidatus Uabimicrobium</taxon>
    </lineage>
</organism>
<feature type="domain" description="Aspartyl/asparaginy/proline hydroxylase" evidence="1">
    <location>
        <begin position="68"/>
        <end position="174"/>
    </location>
</feature>
<dbReference type="Pfam" id="PF13469">
    <property type="entry name" value="Sulfotransfer_3"/>
    <property type="match status" value="1"/>
</dbReference>
<evidence type="ECO:0000313" key="3">
    <source>
        <dbReference type="Proteomes" id="UP000326354"/>
    </source>
</evidence>
<dbReference type="OrthoDB" id="1441538at2"/>
<evidence type="ECO:0000313" key="2">
    <source>
        <dbReference type="EMBL" id="BBM83302.1"/>
    </source>
</evidence>
<reference evidence="2 3" key="1">
    <citation type="submission" date="2019-08" db="EMBL/GenBank/DDBJ databases">
        <title>Complete genome sequence of Candidatus Uab amorphum.</title>
        <authorList>
            <person name="Shiratori T."/>
            <person name="Suzuki S."/>
            <person name="Kakizawa Y."/>
            <person name="Ishida K."/>
        </authorList>
    </citation>
    <scope>NUCLEOTIDE SEQUENCE [LARGE SCALE GENOMIC DNA]</scope>
    <source>
        <strain evidence="2 3">SRT547</strain>
    </source>
</reference>
<dbReference type="RefSeq" id="WP_151967508.1">
    <property type="nucleotide sequence ID" value="NZ_AP019860.1"/>
</dbReference>
<dbReference type="InterPro" id="IPR027417">
    <property type="entry name" value="P-loop_NTPase"/>
</dbReference>
<proteinExistence type="predicted"/>
<gene>
    <name evidence="2" type="ORF">UABAM_01653</name>
</gene>
<dbReference type="EMBL" id="AP019860">
    <property type="protein sequence ID" value="BBM83302.1"/>
    <property type="molecule type" value="Genomic_DNA"/>
</dbReference>
<accession>A0A5S9IL09</accession>
<dbReference type="AlphaFoldDB" id="A0A5S9IL09"/>
<dbReference type="SUPFAM" id="SSF52540">
    <property type="entry name" value="P-loop containing nucleoside triphosphate hydrolases"/>
    <property type="match status" value="1"/>
</dbReference>
<sequence length="435" mass="51420">MNFDGNFRTFAQVNIQPVQKLVAGFSESDWQQNSLRQQKFKAHHSTDTIFIKFINKSHCIVEEDIIQKIQPTLDSIIDNLQKTFGYTNIDIERIILTRLKPKTEISRHRDKGLIFETNHRLHIPIQTNEKVSFTVGKEQKCLQQGKMYEINNRRLHSVKNASNESRIHMIVDCNSRRSRIEFIKNKCTTHLFLAPINNSGSTYLKKILRKCAKTIFFKKEGQFVADFCGPVPKDKSLSFLWANDPYYPSILQNDSHYDWKKIKDAWYYAASFHYRKGACVFLEKSPPNIARISLLQRNFSHAKFIFTVRNPYAIIESTKRSRKDVYNVNAAANHVVNCLRIQRDNIEKFPNSIFFTYEQMCDNYREIEQKIKYFLPELEDINLNQKIPIKRRYNEFLRNMNEEQVARLSVKEIESIRPIFGQNRDILDYFGYEIL</sequence>
<evidence type="ECO:0000259" key="1">
    <source>
        <dbReference type="Pfam" id="PF05118"/>
    </source>
</evidence>
<dbReference type="Pfam" id="PF05118">
    <property type="entry name" value="Asp_Arg_Hydrox"/>
    <property type="match status" value="1"/>
</dbReference>
<dbReference type="KEGG" id="uam:UABAM_01653"/>
<dbReference type="InterPro" id="IPR027443">
    <property type="entry name" value="IPNS-like_sf"/>
</dbReference>
<protein>
    <submittedName>
        <fullName evidence="2">Aspartyl/asparaginyl beta-hydroxylase</fullName>
    </submittedName>
</protein>
<name>A0A5S9IL09_UABAM</name>
<dbReference type="Gene3D" id="2.60.120.330">
    <property type="entry name" value="B-lactam Antibiotic, Isopenicillin N Synthase, Chain"/>
    <property type="match status" value="1"/>
</dbReference>
<dbReference type="SUPFAM" id="SSF51197">
    <property type="entry name" value="Clavaminate synthase-like"/>
    <property type="match status" value="1"/>
</dbReference>
<keyword evidence="3" id="KW-1185">Reference proteome</keyword>